<protein>
    <submittedName>
        <fullName evidence="1">Uncharacterized protein</fullName>
    </submittedName>
</protein>
<dbReference type="AlphaFoldDB" id="A0A1R4KPE3"/>
<evidence type="ECO:0000313" key="1">
    <source>
        <dbReference type="EMBL" id="SJN45963.1"/>
    </source>
</evidence>
<reference evidence="1 2" key="1">
    <citation type="submission" date="2017-02" db="EMBL/GenBank/DDBJ databases">
        <authorList>
            <person name="Peterson S.W."/>
        </authorList>
    </citation>
    <scope>NUCLEOTIDE SEQUENCE [LARGE SCALE GENOMIC DNA]</scope>
    <source>
        <strain evidence="1 2">B Mb 05.01</strain>
    </source>
</reference>
<accession>A0A1R4KPE3</accession>
<gene>
    <name evidence="1" type="ORF">FM104_14410</name>
</gene>
<proteinExistence type="predicted"/>
<organism evidence="1 2">
    <name type="scientific">Microbacterium esteraromaticum</name>
    <dbReference type="NCBI Taxonomy" id="57043"/>
    <lineage>
        <taxon>Bacteria</taxon>
        <taxon>Bacillati</taxon>
        <taxon>Actinomycetota</taxon>
        <taxon>Actinomycetes</taxon>
        <taxon>Micrococcales</taxon>
        <taxon>Microbacteriaceae</taxon>
        <taxon>Microbacterium</taxon>
    </lineage>
</organism>
<dbReference type="EMBL" id="FUKO01000041">
    <property type="protein sequence ID" value="SJN45963.1"/>
    <property type="molecule type" value="Genomic_DNA"/>
</dbReference>
<sequence>MRDFGPVHVTTYGNVLSISTLIEIVPAADGGNAAIGGNLSYVLTEEQRRIVAEIRRWRDE</sequence>
<name>A0A1R4KPE3_9MICO</name>
<dbReference type="Proteomes" id="UP000196320">
    <property type="component" value="Unassembled WGS sequence"/>
</dbReference>
<evidence type="ECO:0000313" key="2">
    <source>
        <dbReference type="Proteomes" id="UP000196320"/>
    </source>
</evidence>
<keyword evidence="2" id="KW-1185">Reference proteome</keyword>